<evidence type="ECO:0000256" key="1">
    <source>
        <dbReference type="SAM" id="SignalP"/>
    </source>
</evidence>
<gene>
    <name evidence="4" type="ORF">SAMN04487935_0411</name>
</gene>
<dbReference type="Pfam" id="PF00675">
    <property type="entry name" value="Peptidase_M16"/>
    <property type="match status" value="1"/>
</dbReference>
<evidence type="ECO:0000259" key="3">
    <source>
        <dbReference type="Pfam" id="PF05193"/>
    </source>
</evidence>
<dbReference type="InterPro" id="IPR007863">
    <property type="entry name" value="Peptidase_M16_C"/>
</dbReference>
<dbReference type="GO" id="GO:0046872">
    <property type="term" value="F:metal ion binding"/>
    <property type="evidence" value="ECO:0007669"/>
    <property type="project" value="InterPro"/>
</dbReference>
<dbReference type="InterPro" id="IPR011249">
    <property type="entry name" value="Metalloenz_LuxS/M16"/>
</dbReference>
<evidence type="ECO:0000313" key="5">
    <source>
        <dbReference type="Proteomes" id="UP000199580"/>
    </source>
</evidence>
<keyword evidence="1" id="KW-0732">Signal</keyword>
<reference evidence="4 5" key="1">
    <citation type="submission" date="2016-10" db="EMBL/GenBank/DDBJ databases">
        <authorList>
            <person name="de Groot N.N."/>
        </authorList>
    </citation>
    <scope>NUCLEOTIDE SEQUENCE [LARGE SCALE GENOMIC DNA]</scope>
    <source>
        <strain evidence="4 5">CGMCC 1.10076</strain>
    </source>
</reference>
<dbReference type="RefSeq" id="WP_307725596.1">
    <property type="nucleotide sequence ID" value="NZ_BKAI01000001.1"/>
</dbReference>
<sequence>MKKPILIVLGLFLTLSMQAKTRPQPKPGPAPTIKINKPQTFELSNGLKVLVVENHKLPRVSFSLNIDVAPYSEGNKKGVASLRGRLMGKGSATISKDAFNEEIDFLGASLNFYSDGASGNSLSKYAARILELLADAALHPNFTPEEFDKEKTKFIESLKSEEKSIPATAERVENILAFGKSHPFGEYVSETTLNNMTLDDVKANYNTYFVPENAYLVIVGDVDFEQVKAKVLDVFSDWIKAAAPDLSYSDPKNVQYLQINFVDMPNAVQSEIALVNSVNLKMTDADFFPSIVTNQILGGDFNSYLNMNLREANGWTYGARSNIGYGKYVDKFIASASVRNAVTDSAVVEFVKEIKRIRTETVAEDKLNDIKAGYIGRFVMNIEKPQTIARYALNIRTENLPEDFYENFIKNINAVTPEDILRVANKYFMIDNMRIIITGKASETVPNLEKLKIPIFYFDRFGNSVQ</sequence>
<feature type="signal peptide" evidence="1">
    <location>
        <begin position="1"/>
        <end position="19"/>
    </location>
</feature>
<protein>
    <submittedName>
        <fullName evidence="4">Predicted Zn-dependent peptidase</fullName>
    </submittedName>
</protein>
<name>A0A1G8S5A5_9FLAO</name>
<feature type="domain" description="Peptidase M16 N-terminal" evidence="2">
    <location>
        <begin position="49"/>
        <end position="164"/>
    </location>
</feature>
<evidence type="ECO:0000313" key="4">
    <source>
        <dbReference type="EMBL" id="SDJ24377.1"/>
    </source>
</evidence>
<dbReference type="SUPFAM" id="SSF63411">
    <property type="entry name" value="LuxS/MPP-like metallohydrolase"/>
    <property type="match status" value="2"/>
</dbReference>
<dbReference type="Gene3D" id="3.30.830.10">
    <property type="entry name" value="Metalloenzyme, LuxS/M16 peptidase-like"/>
    <property type="match status" value="2"/>
</dbReference>
<dbReference type="STRING" id="1128970.SAMN04487935_0411"/>
<dbReference type="InterPro" id="IPR050361">
    <property type="entry name" value="MPP/UQCRC_Complex"/>
</dbReference>
<accession>A0A1G8S5A5</accession>
<dbReference type="Proteomes" id="UP000199580">
    <property type="component" value="Unassembled WGS sequence"/>
</dbReference>
<dbReference type="InterPro" id="IPR011765">
    <property type="entry name" value="Pept_M16_N"/>
</dbReference>
<dbReference type="PANTHER" id="PTHR11851:SF224">
    <property type="entry name" value="PROCESSING PROTEASE"/>
    <property type="match status" value="1"/>
</dbReference>
<dbReference type="PANTHER" id="PTHR11851">
    <property type="entry name" value="METALLOPROTEASE"/>
    <property type="match status" value="1"/>
</dbReference>
<evidence type="ECO:0000259" key="2">
    <source>
        <dbReference type="Pfam" id="PF00675"/>
    </source>
</evidence>
<dbReference type="AlphaFoldDB" id="A0A1G8S5A5"/>
<proteinExistence type="predicted"/>
<organism evidence="4 5">
    <name type="scientific">Flavobacterium noncentrifugens</name>
    <dbReference type="NCBI Taxonomy" id="1128970"/>
    <lineage>
        <taxon>Bacteria</taxon>
        <taxon>Pseudomonadati</taxon>
        <taxon>Bacteroidota</taxon>
        <taxon>Flavobacteriia</taxon>
        <taxon>Flavobacteriales</taxon>
        <taxon>Flavobacteriaceae</taxon>
        <taxon>Flavobacterium</taxon>
    </lineage>
</organism>
<keyword evidence="5" id="KW-1185">Reference proteome</keyword>
<dbReference type="Pfam" id="PF05193">
    <property type="entry name" value="Peptidase_M16_C"/>
    <property type="match status" value="1"/>
</dbReference>
<feature type="domain" description="Peptidase M16 C-terminal" evidence="3">
    <location>
        <begin position="195"/>
        <end position="373"/>
    </location>
</feature>
<feature type="chain" id="PRO_5011484041" evidence="1">
    <location>
        <begin position="20"/>
        <end position="466"/>
    </location>
</feature>
<dbReference type="EMBL" id="FNEZ01000001">
    <property type="protein sequence ID" value="SDJ24377.1"/>
    <property type="molecule type" value="Genomic_DNA"/>
</dbReference>